<keyword evidence="4" id="KW-1185">Reference proteome</keyword>
<dbReference type="RefSeq" id="WP_115452402.1">
    <property type="nucleotide sequence ID" value="NZ_QNQT01000005.1"/>
</dbReference>
<comment type="caution">
    <text evidence="3">The sequence shown here is derived from an EMBL/GenBank/DDBJ whole genome shotgun (WGS) entry which is preliminary data.</text>
</comment>
<feature type="compositionally biased region" description="Polar residues" evidence="2">
    <location>
        <begin position="1"/>
        <end position="10"/>
    </location>
</feature>
<sequence length="46" mass="5042">MSKNDGNNRGTKAPGVNPQGFGQDATRTPDPKSELEERAKKSNTRR</sequence>
<dbReference type="InterPro" id="IPR017526">
    <property type="entry name" value="SASP_SspL"/>
</dbReference>
<reference evidence="3 4" key="1">
    <citation type="submission" date="2018-07" db="EMBL/GenBank/DDBJ databases">
        <title>Bacillus sp. YLB-04 draft genome sequence.</title>
        <authorList>
            <person name="Yu L."/>
            <person name="Tang X."/>
        </authorList>
    </citation>
    <scope>NUCLEOTIDE SEQUENCE [LARGE SCALE GENOMIC DNA]</scope>
    <source>
        <strain evidence="3 4">YLB-04</strain>
    </source>
</reference>
<name>A0A3D8GPQ7_9BACI</name>
<gene>
    <name evidence="3" type="primary">sspL</name>
    <name evidence="3" type="ORF">DRW41_12800</name>
</gene>
<evidence type="ECO:0000256" key="2">
    <source>
        <dbReference type="SAM" id="MobiDB-lite"/>
    </source>
</evidence>
<evidence type="ECO:0000313" key="3">
    <source>
        <dbReference type="EMBL" id="RDU36408.1"/>
    </source>
</evidence>
<feature type="compositionally biased region" description="Basic and acidic residues" evidence="2">
    <location>
        <begin position="27"/>
        <end position="40"/>
    </location>
</feature>
<accession>A0A3D8GPQ7</accession>
<feature type="region of interest" description="Disordered" evidence="2">
    <location>
        <begin position="1"/>
        <end position="46"/>
    </location>
</feature>
<protein>
    <recommendedName>
        <fullName evidence="1">Small, acid-soluble spore protein L</fullName>
    </recommendedName>
</protein>
<proteinExistence type="predicted"/>
<dbReference type="OrthoDB" id="2706737at2"/>
<dbReference type="AlphaFoldDB" id="A0A3D8GPQ7"/>
<dbReference type="Proteomes" id="UP000257144">
    <property type="component" value="Unassembled WGS sequence"/>
</dbReference>
<organism evidence="3 4">
    <name type="scientific">Neobacillus piezotolerans</name>
    <dbReference type="NCBI Taxonomy" id="2259171"/>
    <lineage>
        <taxon>Bacteria</taxon>
        <taxon>Bacillati</taxon>
        <taxon>Bacillota</taxon>
        <taxon>Bacilli</taxon>
        <taxon>Bacillales</taxon>
        <taxon>Bacillaceae</taxon>
        <taxon>Neobacillus</taxon>
    </lineage>
</organism>
<dbReference type="EMBL" id="QNQT01000005">
    <property type="protein sequence ID" value="RDU36408.1"/>
    <property type="molecule type" value="Genomic_DNA"/>
</dbReference>
<dbReference type="NCBIfam" id="TIGR03093">
    <property type="entry name" value="SASP_sspL"/>
    <property type="match status" value="1"/>
</dbReference>
<evidence type="ECO:0000313" key="4">
    <source>
        <dbReference type="Proteomes" id="UP000257144"/>
    </source>
</evidence>
<evidence type="ECO:0000256" key="1">
    <source>
        <dbReference type="NCBIfam" id="TIGR03093"/>
    </source>
</evidence>